<feature type="compositionally biased region" description="Polar residues" evidence="1">
    <location>
        <begin position="66"/>
        <end position="75"/>
    </location>
</feature>
<sequence>MCLYERIGYEFQSHDYPQATGSFVGGGQNGGGMSTLQSLGLMSSQGSNGPLSSGTDGNGPRENVGAFSQQLPPMP</sequence>
<feature type="region of interest" description="Disordered" evidence="1">
    <location>
        <begin position="40"/>
        <end position="75"/>
    </location>
</feature>
<dbReference type="Proteomes" id="UP000799423">
    <property type="component" value="Unassembled WGS sequence"/>
</dbReference>
<accession>A0A6A7AXN7</accession>
<evidence type="ECO:0000313" key="3">
    <source>
        <dbReference type="Proteomes" id="UP000799423"/>
    </source>
</evidence>
<reference evidence="2" key="1">
    <citation type="submission" date="2020-01" db="EMBL/GenBank/DDBJ databases">
        <authorList>
            <consortium name="DOE Joint Genome Institute"/>
            <person name="Haridas S."/>
            <person name="Albert R."/>
            <person name="Binder M."/>
            <person name="Bloem J."/>
            <person name="Labutti K."/>
            <person name="Salamov A."/>
            <person name="Andreopoulos B."/>
            <person name="Baker S.E."/>
            <person name="Barry K."/>
            <person name="Bills G."/>
            <person name="Bluhm B.H."/>
            <person name="Cannon C."/>
            <person name="Castanera R."/>
            <person name="Culley D.E."/>
            <person name="Daum C."/>
            <person name="Ezra D."/>
            <person name="Gonzalez J.B."/>
            <person name="Henrissat B."/>
            <person name="Kuo A."/>
            <person name="Liang C."/>
            <person name="Lipzen A."/>
            <person name="Lutzoni F."/>
            <person name="Magnuson J."/>
            <person name="Mondo S."/>
            <person name="Nolan M."/>
            <person name="Ohm R."/>
            <person name="Pangilinan J."/>
            <person name="Park H.-J."/>
            <person name="Ramirez L."/>
            <person name="Alfaro M."/>
            <person name="Sun H."/>
            <person name="Tritt A."/>
            <person name="Yoshinaga Y."/>
            <person name="Zwiers L.-H."/>
            <person name="Turgeon B.G."/>
            <person name="Goodwin S.B."/>
            <person name="Spatafora J.W."/>
            <person name="Crous P.W."/>
            <person name="Grigoriev I.V."/>
        </authorList>
    </citation>
    <scope>NUCLEOTIDE SEQUENCE</scope>
    <source>
        <strain evidence="2">IPT5</strain>
    </source>
</reference>
<name>A0A6A7AXN7_9PLEO</name>
<dbReference type="AlphaFoldDB" id="A0A6A7AXN7"/>
<keyword evidence="3" id="KW-1185">Reference proteome</keyword>
<evidence type="ECO:0000313" key="2">
    <source>
        <dbReference type="EMBL" id="KAF2846965.1"/>
    </source>
</evidence>
<gene>
    <name evidence="2" type="ORF">T440DRAFT_404634</name>
</gene>
<proteinExistence type="predicted"/>
<organism evidence="2 3">
    <name type="scientific">Plenodomus tracheiphilus IPT5</name>
    <dbReference type="NCBI Taxonomy" id="1408161"/>
    <lineage>
        <taxon>Eukaryota</taxon>
        <taxon>Fungi</taxon>
        <taxon>Dikarya</taxon>
        <taxon>Ascomycota</taxon>
        <taxon>Pezizomycotina</taxon>
        <taxon>Dothideomycetes</taxon>
        <taxon>Pleosporomycetidae</taxon>
        <taxon>Pleosporales</taxon>
        <taxon>Pleosporineae</taxon>
        <taxon>Leptosphaeriaceae</taxon>
        <taxon>Plenodomus</taxon>
    </lineage>
</organism>
<protein>
    <submittedName>
        <fullName evidence="2">Uncharacterized protein</fullName>
    </submittedName>
</protein>
<evidence type="ECO:0000256" key="1">
    <source>
        <dbReference type="SAM" id="MobiDB-lite"/>
    </source>
</evidence>
<dbReference type="EMBL" id="MU006330">
    <property type="protein sequence ID" value="KAF2846965.1"/>
    <property type="molecule type" value="Genomic_DNA"/>
</dbReference>